<dbReference type="PANTHER" id="PTHR47506">
    <property type="entry name" value="TRANSCRIPTIONAL REGULATORY PROTEIN"/>
    <property type="match status" value="1"/>
</dbReference>
<dbReference type="EMBL" id="JAQIPB010000001">
    <property type="protein sequence ID" value="MDA7414850.1"/>
    <property type="molecule type" value="Genomic_DNA"/>
</dbReference>
<evidence type="ECO:0000256" key="2">
    <source>
        <dbReference type="ARBA" id="ARBA00023015"/>
    </source>
</evidence>
<dbReference type="PROSITE" id="PS50977">
    <property type="entry name" value="HTH_TETR_2"/>
    <property type="match status" value="1"/>
</dbReference>
<dbReference type="InterPro" id="IPR009057">
    <property type="entry name" value="Homeodomain-like_sf"/>
</dbReference>
<evidence type="ECO:0000256" key="3">
    <source>
        <dbReference type="ARBA" id="ARBA00023125"/>
    </source>
</evidence>
<organism evidence="7 8">
    <name type="scientific">Xenophilus arseniciresistens</name>
    <dbReference type="NCBI Taxonomy" id="1283306"/>
    <lineage>
        <taxon>Bacteria</taxon>
        <taxon>Pseudomonadati</taxon>
        <taxon>Pseudomonadota</taxon>
        <taxon>Betaproteobacteria</taxon>
        <taxon>Burkholderiales</taxon>
        <taxon>Comamonadaceae</taxon>
        <taxon>Xenophilus</taxon>
    </lineage>
</organism>
<dbReference type="PANTHER" id="PTHR47506:SF1">
    <property type="entry name" value="HTH-TYPE TRANSCRIPTIONAL REGULATOR YJDC"/>
    <property type="match status" value="1"/>
</dbReference>
<reference evidence="7" key="1">
    <citation type="submission" date="2023-01" db="EMBL/GenBank/DDBJ databases">
        <title>Xenophilus mangrovi sp. nov., isolated from soil of Mangrove nature reserve.</title>
        <authorList>
            <person name="Xu S."/>
            <person name="Liu Z."/>
            <person name="Xu Y."/>
        </authorList>
    </citation>
    <scope>NUCLEOTIDE SEQUENCE</scope>
    <source>
        <strain evidence="7">YW8</strain>
    </source>
</reference>
<dbReference type="InterPro" id="IPR011075">
    <property type="entry name" value="TetR_C"/>
</dbReference>
<dbReference type="Proteomes" id="UP001212602">
    <property type="component" value="Unassembled WGS sequence"/>
</dbReference>
<dbReference type="GO" id="GO:0003677">
    <property type="term" value="F:DNA binding"/>
    <property type="evidence" value="ECO:0007669"/>
    <property type="project" value="UniProtKB-UniRule"/>
</dbReference>
<evidence type="ECO:0000313" key="8">
    <source>
        <dbReference type="Proteomes" id="UP001212602"/>
    </source>
</evidence>
<evidence type="ECO:0000313" key="7">
    <source>
        <dbReference type="EMBL" id="MDA7414850.1"/>
    </source>
</evidence>
<dbReference type="Pfam" id="PF00440">
    <property type="entry name" value="TetR_N"/>
    <property type="match status" value="1"/>
</dbReference>
<sequence>MSTSPASISSSEPSTPPARTRLLDAALQVIRTKGYHATTVDEICAAAGVTKGSFFHHFKGKEELAVMATHHWNDGTGAFFAGADYHRLPSARERVLAYIELRGQMLEGELADFTCLLGTMVQEAYATHPQIRDACRNGIEGHARTVALDIAEAKAVHAPQADWQPQDLALYTQAVLQGAFVLAKAQGHAEFARRSVDFLRQHVESLLPLRAVRSSTSSSPRNRRAQ</sequence>
<gene>
    <name evidence="7" type="ORF">PGB34_00605</name>
</gene>
<keyword evidence="8" id="KW-1185">Reference proteome</keyword>
<feature type="DNA-binding region" description="H-T-H motif" evidence="5">
    <location>
        <begin position="39"/>
        <end position="58"/>
    </location>
</feature>
<dbReference type="InterPro" id="IPR036271">
    <property type="entry name" value="Tet_transcr_reg_TetR-rel_C_sf"/>
</dbReference>
<keyword evidence="1" id="KW-0678">Repressor</keyword>
<evidence type="ECO:0000256" key="1">
    <source>
        <dbReference type="ARBA" id="ARBA00022491"/>
    </source>
</evidence>
<comment type="caution">
    <text evidence="7">The sequence shown here is derived from an EMBL/GenBank/DDBJ whole genome shotgun (WGS) entry which is preliminary data.</text>
</comment>
<proteinExistence type="predicted"/>
<keyword evidence="4" id="KW-0804">Transcription</keyword>
<dbReference type="Pfam" id="PF16925">
    <property type="entry name" value="TetR_C_13"/>
    <property type="match status" value="1"/>
</dbReference>
<evidence type="ECO:0000259" key="6">
    <source>
        <dbReference type="PROSITE" id="PS50977"/>
    </source>
</evidence>
<evidence type="ECO:0000256" key="5">
    <source>
        <dbReference type="PROSITE-ProRule" id="PRU00335"/>
    </source>
</evidence>
<feature type="domain" description="HTH tetR-type" evidence="6">
    <location>
        <begin position="16"/>
        <end position="76"/>
    </location>
</feature>
<dbReference type="SUPFAM" id="SSF48498">
    <property type="entry name" value="Tetracyclin repressor-like, C-terminal domain"/>
    <property type="match status" value="1"/>
</dbReference>
<dbReference type="PRINTS" id="PR00455">
    <property type="entry name" value="HTHTETR"/>
</dbReference>
<dbReference type="RefSeq" id="WP_271426129.1">
    <property type="nucleotide sequence ID" value="NZ_JAQIPB010000001.1"/>
</dbReference>
<evidence type="ECO:0000256" key="4">
    <source>
        <dbReference type="ARBA" id="ARBA00023163"/>
    </source>
</evidence>
<dbReference type="SUPFAM" id="SSF46689">
    <property type="entry name" value="Homeodomain-like"/>
    <property type="match status" value="1"/>
</dbReference>
<dbReference type="PROSITE" id="PS01081">
    <property type="entry name" value="HTH_TETR_1"/>
    <property type="match status" value="1"/>
</dbReference>
<accession>A0AAE3N3G5</accession>
<dbReference type="InterPro" id="IPR023772">
    <property type="entry name" value="DNA-bd_HTH_TetR-type_CS"/>
</dbReference>
<protein>
    <submittedName>
        <fullName evidence="7">Helix-turn-helix domain containing protein</fullName>
    </submittedName>
</protein>
<dbReference type="InterPro" id="IPR001647">
    <property type="entry name" value="HTH_TetR"/>
</dbReference>
<keyword evidence="2" id="KW-0805">Transcription regulation</keyword>
<dbReference type="AlphaFoldDB" id="A0AAE3N3G5"/>
<keyword evidence="3 5" id="KW-0238">DNA-binding</keyword>
<dbReference type="Gene3D" id="1.10.357.10">
    <property type="entry name" value="Tetracycline Repressor, domain 2"/>
    <property type="match status" value="1"/>
</dbReference>
<name>A0AAE3N3G5_9BURK</name>